<evidence type="ECO:0000313" key="11">
    <source>
        <dbReference type="EMBL" id="CAF1315179.1"/>
    </source>
</evidence>
<dbReference type="SUPFAM" id="SSF81321">
    <property type="entry name" value="Family A G protein-coupled receptor-like"/>
    <property type="match status" value="1"/>
</dbReference>
<dbReference type="GO" id="GO:0004930">
    <property type="term" value="F:G protein-coupled receptor activity"/>
    <property type="evidence" value="ECO:0007669"/>
    <property type="project" value="UniProtKB-KW"/>
</dbReference>
<keyword evidence="2 8" id="KW-0812">Transmembrane</keyword>
<dbReference type="EMBL" id="CAJNOJ010000229">
    <property type="protein sequence ID" value="CAF1315179.1"/>
    <property type="molecule type" value="Genomic_DNA"/>
</dbReference>
<evidence type="ECO:0000256" key="5">
    <source>
        <dbReference type="ARBA" id="ARBA00023136"/>
    </source>
</evidence>
<gene>
    <name evidence="11" type="ORF">EDS130_LOCUS31364</name>
    <name evidence="10" type="ORF">XAT740_LOCUS16902</name>
</gene>
<feature type="transmembrane region" description="Helical" evidence="8">
    <location>
        <begin position="227"/>
        <end position="247"/>
    </location>
</feature>
<comment type="subcellular location">
    <subcellularLocation>
        <location evidence="1">Membrane</location>
        <topology evidence="1">Multi-pass membrane protein</topology>
    </subcellularLocation>
</comment>
<evidence type="ECO:0000313" key="13">
    <source>
        <dbReference type="Proteomes" id="UP000663852"/>
    </source>
</evidence>
<name>A0A815F6D1_ADIRI</name>
<evidence type="ECO:0000256" key="8">
    <source>
        <dbReference type="SAM" id="Phobius"/>
    </source>
</evidence>
<feature type="transmembrane region" description="Helical" evidence="8">
    <location>
        <begin position="52"/>
        <end position="75"/>
    </location>
</feature>
<dbReference type="PROSITE" id="PS50262">
    <property type="entry name" value="G_PROTEIN_RECEP_F1_2"/>
    <property type="match status" value="1"/>
</dbReference>
<keyword evidence="12" id="KW-1185">Reference proteome</keyword>
<dbReference type="PANTHER" id="PTHR24243:SF230">
    <property type="entry name" value="G-PROTEIN COUPLED RECEPTORS FAMILY 1 PROFILE DOMAIN-CONTAINING PROTEIN"/>
    <property type="match status" value="1"/>
</dbReference>
<dbReference type="PANTHER" id="PTHR24243">
    <property type="entry name" value="G-PROTEIN COUPLED RECEPTOR"/>
    <property type="match status" value="1"/>
</dbReference>
<feature type="transmembrane region" description="Helical" evidence="8">
    <location>
        <begin position="138"/>
        <end position="156"/>
    </location>
</feature>
<dbReference type="AlphaFoldDB" id="A0A815F6D1"/>
<keyword evidence="6" id="KW-0675">Receptor</keyword>
<dbReference type="InterPro" id="IPR000276">
    <property type="entry name" value="GPCR_Rhodpsn"/>
</dbReference>
<evidence type="ECO:0000259" key="9">
    <source>
        <dbReference type="PROSITE" id="PS50262"/>
    </source>
</evidence>
<keyword evidence="7" id="KW-0807">Transducer</keyword>
<feature type="transmembrane region" description="Helical" evidence="8">
    <location>
        <begin position="267"/>
        <end position="290"/>
    </location>
</feature>
<evidence type="ECO:0000256" key="6">
    <source>
        <dbReference type="ARBA" id="ARBA00023170"/>
    </source>
</evidence>
<dbReference type="Gene3D" id="1.20.1070.10">
    <property type="entry name" value="Rhodopsin 7-helix transmembrane proteins"/>
    <property type="match status" value="1"/>
</dbReference>
<organism evidence="11 13">
    <name type="scientific">Adineta ricciae</name>
    <name type="common">Rotifer</name>
    <dbReference type="NCBI Taxonomy" id="249248"/>
    <lineage>
        <taxon>Eukaryota</taxon>
        <taxon>Metazoa</taxon>
        <taxon>Spiralia</taxon>
        <taxon>Gnathifera</taxon>
        <taxon>Rotifera</taxon>
        <taxon>Eurotatoria</taxon>
        <taxon>Bdelloidea</taxon>
        <taxon>Adinetida</taxon>
        <taxon>Adinetidae</taxon>
        <taxon>Adineta</taxon>
    </lineage>
</organism>
<keyword evidence="5 8" id="KW-0472">Membrane</keyword>
<protein>
    <recommendedName>
        <fullName evidence="9">G-protein coupled receptors family 1 profile domain-containing protein</fullName>
    </recommendedName>
</protein>
<dbReference type="GO" id="GO:0005886">
    <property type="term" value="C:plasma membrane"/>
    <property type="evidence" value="ECO:0007669"/>
    <property type="project" value="TreeGrafter"/>
</dbReference>
<dbReference type="EMBL" id="CAJNOR010001090">
    <property type="protein sequence ID" value="CAF1072741.1"/>
    <property type="molecule type" value="Genomic_DNA"/>
</dbReference>
<dbReference type="Proteomes" id="UP000663828">
    <property type="component" value="Unassembled WGS sequence"/>
</dbReference>
<sequence>MSSTANSSWTIISQQIIIYLGIPMLIAGLIGNALNLIVFLSLRTFRENSCAFYLIVMSIVSIGQLFASFLSRIMISGFGIDWTLQSVVYCKFRVYLGSACSLITFTCICLATVDQYFATCSSPRWRSFNSIKIAHRTSISFVVIWMLYSIPYLIYYDHVQSSATGKFSCISSNVVFQDYNVKGYTLVFIGFLPIFIDVLFALLAYHNVRNLSYRMVPLVRRELDKQMTTIVLMQAISIVFVSTPYLIVNILSLDNNIRHNPFASEILQFATTLALCIFYLNFSSQFYVYICVSSRFRQQLIHVTSTIYRNRWQRNIVLVNQVAPLPESA</sequence>
<evidence type="ECO:0000256" key="4">
    <source>
        <dbReference type="ARBA" id="ARBA00023040"/>
    </source>
</evidence>
<evidence type="ECO:0000256" key="1">
    <source>
        <dbReference type="ARBA" id="ARBA00004141"/>
    </source>
</evidence>
<comment type="caution">
    <text evidence="11">The sequence shown here is derived from an EMBL/GenBank/DDBJ whole genome shotgun (WGS) entry which is preliminary data.</text>
</comment>
<evidence type="ECO:0000256" key="3">
    <source>
        <dbReference type="ARBA" id="ARBA00022989"/>
    </source>
</evidence>
<dbReference type="Pfam" id="PF00001">
    <property type="entry name" value="7tm_1"/>
    <property type="match status" value="1"/>
</dbReference>
<keyword evidence="3 8" id="KW-1133">Transmembrane helix</keyword>
<proteinExistence type="predicted"/>
<dbReference type="Proteomes" id="UP000663852">
    <property type="component" value="Unassembled WGS sequence"/>
</dbReference>
<feature type="domain" description="G-protein coupled receptors family 1 profile" evidence="9">
    <location>
        <begin position="31"/>
        <end position="289"/>
    </location>
</feature>
<keyword evidence="4" id="KW-0297">G-protein coupled receptor</keyword>
<feature type="transmembrane region" description="Helical" evidence="8">
    <location>
        <begin position="184"/>
        <end position="206"/>
    </location>
</feature>
<feature type="transmembrane region" description="Helical" evidence="8">
    <location>
        <begin position="16"/>
        <end position="40"/>
    </location>
</feature>
<dbReference type="OrthoDB" id="10632102at2759"/>
<evidence type="ECO:0000256" key="2">
    <source>
        <dbReference type="ARBA" id="ARBA00022692"/>
    </source>
</evidence>
<dbReference type="InterPro" id="IPR017452">
    <property type="entry name" value="GPCR_Rhodpsn_7TM"/>
</dbReference>
<feature type="transmembrane region" description="Helical" evidence="8">
    <location>
        <begin position="95"/>
        <end position="117"/>
    </location>
</feature>
<reference evidence="11" key="1">
    <citation type="submission" date="2021-02" db="EMBL/GenBank/DDBJ databases">
        <authorList>
            <person name="Nowell W R."/>
        </authorList>
    </citation>
    <scope>NUCLEOTIDE SEQUENCE</scope>
</reference>
<evidence type="ECO:0000256" key="7">
    <source>
        <dbReference type="ARBA" id="ARBA00023224"/>
    </source>
</evidence>
<accession>A0A815F6D1</accession>
<evidence type="ECO:0000313" key="10">
    <source>
        <dbReference type="EMBL" id="CAF1072741.1"/>
    </source>
</evidence>
<evidence type="ECO:0000313" key="12">
    <source>
        <dbReference type="Proteomes" id="UP000663828"/>
    </source>
</evidence>